<evidence type="ECO:0000313" key="3">
    <source>
        <dbReference type="Proteomes" id="UP001497516"/>
    </source>
</evidence>
<dbReference type="AlphaFoldDB" id="A0AAV2D8C4"/>
<dbReference type="Proteomes" id="UP001497516">
    <property type="component" value="Chromosome 2"/>
</dbReference>
<proteinExistence type="predicted"/>
<evidence type="ECO:0000256" key="1">
    <source>
        <dbReference type="SAM" id="MobiDB-lite"/>
    </source>
</evidence>
<reference evidence="2 3" key="1">
    <citation type="submission" date="2024-04" db="EMBL/GenBank/DDBJ databases">
        <authorList>
            <person name="Fracassetti M."/>
        </authorList>
    </citation>
    <scope>NUCLEOTIDE SEQUENCE [LARGE SCALE GENOMIC DNA]</scope>
</reference>
<evidence type="ECO:0000313" key="2">
    <source>
        <dbReference type="EMBL" id="CAL1369921.1"/>
    </source>
</evidence>
<protein>
    <submittedName>
        <fullName evidence="2">Uncharacterized protein</fullName>
    </submittedName>
</protein>
<sequence>MGLKVDKRMGHLVGPSQDKGPKPGPFLIAPRVPCRRLRLRHSHRLVAVTPQLSSIKLLFSSSSKLDTRDQFP</sequence>
<feature type="region of interest" description="Disordered" evidence="1">
    <location>
        <begin position="1"/>
        <end position="26"/>
    </location>
</feature>
<dbReference type="EMBL" id="OZ034815">
    <property type="protein sequence ID" value="CAL1369921.1"/>
    <property type="molecule type" value="Genomic_DNA"/>
</dbReference>
<name>A0AAV2D8C4_9ROSI</name>
<gene>
    <name evidence="2" type="ORF">LTRI10_LOCUS12279</name>
</gene>
<keyword evidence="3" id="KW-1185">Reference proteome</keyword>
<accession>A0AAV2D8C4</accession>
<organism evidence="2 3">
    <name type="scientific">Linum trigynum</name>
    <dbReference type="NCBI Taxonomy" id="586398"/>
    <lineage>
        <taxon>Eukaryota</taxon>
        <taxon>Viridiplantae</taxon>
        <taxon>Streptophyta</taxon>
        <taxon>Embryophyta</taxon>
        <taxon>Tracheophyta</taxon>
        <taxon>Spermatophyta</taxon>
        <taxon>Magnoliopsida</taxon>
        <taxon>eudicotyledons</taxon>
        <taxon>Gunneridae</taxon>
        <taxon>Pentapetalae</taxon>
        <taxon>rosids</taxon>
        <taxon>fabids</taxon>
        <taxon>Malpighiales</taxon>
        <taxon>Linaceae</taxon>
        <taxon>Linum</taxon>
    </lineage>
</organism>